<feature type="transmembrane region" description="Helical" evidence="8">
    <location>
        <begin position="101"/>
        <end position="119"/>
    </location>
</feature>
<dbReference type="PROSITE" id="PS00217">
    <property type="entry name" value="SUGAR_TRANSPORT_2"/>
    <property type="match status" value="1"/>
</dbReference>
<evidence type="ECO:0000256" key="5">
    <source>
        <dbReference type="ARBA" id="ARBA00022989"/>
    </source>
</evidence>
<evidence type="ECO:0000256" key="7">
    <source>
        <dbReference type="SAM" id="MobiDB-lite"/>
    </source>
</evidence>
<dbReference type="Pfam" id="PF07690">
    <property type="entry name" value="MFS_1"/>
    <property type="match status" value="1"/>
</dbReference>
<feature type="transmembrane region" description="Helical" evidence="8">
    <location>
        <begin position="392"/>
        <end position="412"/>
    </location>
</feature>
<dbReference type="InterPro" id="IPR011701">
    <property type="entry name" value="MFS"/>
</dbReference>
<dbReference type="GO" id="GO:0022857">
    <property type="term" value="F:transmembrane transporter activity"/>
    <property type="evidence" value="ECO:0007669"/>
    <property type="project" value="InterPro"/>
</dbReference>
<sequence>MTTIEQSGTPPVPPDAGTPTTRTPFKRVLAGSMAGAVLEWYDFAIYGILAATVLGPLFFPSGNAVASLLMALATQGLGFVARPLGGIVFGHLGDKFGRKPILVATFLMLGGATAAIGLLPTYGQIGIWATVALVVLRMIQGFALGGEFGAAVILVSEYGEPKRRGFWAAWPQSGAPAGTVLATVTVGILAVVFPGDAFDEWGWRVAFLLAVPLLIIGFLIRRGVEESPVYQAAQAKAESAGEQAAPKESSSIIEALRKPRPLLHGLGMRLGENIAFYVYTIFVIAYATTYFDYTRGAIVTTVAFASVCQFLGMIGGGWWSDRVGRKIAMLVPAVSLIIWAPIFFSLVHTENMTALGVGVCVGALLHGMLAGPEAAWITELFPTKYRFAGSSLVFQGSSIIAGAPAPFIAVWLVDRFSATAVIVYLVITMSITVIAVATSRETKGVDLDKLEKLY</sequence>
<name>A0A0V9UQM5_9NOCA</name>
<comment type="caution">
    <text evidence="10">The sequence shown here is derived from an EMBL/GenBank/DDBJ whole genome shotgun (WGS) entry which is preliminary data.</text>
</comment>
<keyword evidence="6 8" id="KW-0472">Membrane</keyword>
<dbReference type="PROSITE" id="PS50850">
    <property type="entry name" value="MFS"/>
    <property type="match status" value="1"/>
</dbReference>
<dbReference type="RefSeq" id="WP_194293710.1">
    <property type="nucleotide sequence ID" value="NZ_AZXY01000001.1"/>
</dbReference>
<dbReference type="GO" id="GO:0005886">
    <property type="term" value="C:plasma membrane"/>
    <property type="evidence" value="ECO:0007669"/>
    <property type="project" value="UniProtKB-SubCell"/>
</dbReference>
<dbReference type="InterPro" id="IPR005829">
    <property type="entry name" value="Sugar_transporter_CS"/>
</dbReference>
<accession>A0A0V9UQM5</accession>
<organism evidence="10 11">
    <name type="scientific">Rhodococcus pyridinivorans KG-16</name>
    <dbReference type="NCBI Taxonomy" id="1441730"/>
    <lineage>
        <taxon>Bacteria</taxon>
        <taxon>Bacillati</taxon>
        <taxon>Actinomycetota</taxon>
        <taxon>Actinomycetes</taxon>
        <taxon>Mycobacteriales</taxon>
        <taxon>Nocardiaceae</taxon>
        <taxon>Rhodococcus</taxon>
    </lineage>
</organism>
<dbReference type="AlphaFoldDB" id="A0A0V9UQM5"/>
<comment type="subcellular location">
    <subcellularLocation>
        <location evidence="1">Cell membrane</location>
        <topology evidence="1">Multi-pass membrane protein</topology>
    </subcellularLocation>
</comment>
<reference evidence="10 11" key="2">
    <citation type="journal article" date="2016" name="Genome Announc.">
        <title>Draft Genome Sequence of a Versatile Hydrocarbon-Degrading Bacterium, Rhodococcus pyridinivorans Strain KG-16, Collected from Oil Fields in India.</title>
        <authorList>
            <person name="Aggarwal R.K."/>
            <person name="Dawar C."/>
            <person name="Phanindranath R."/>
            <person name="Mutnuri L."/>
            <person name="Dayal A.M."/>
        </authorList>
    </citation>
    <scope>NUCLEOTIDE SEQUENCE [LARGE SCALE GENOMIC DNA]</scope>
    <source>
        <strain evidence="10 11">KG-16</strain>
    </source>
</reference>
<protein>
    <submittedName>
        <fullName evidence="10">Arabinose ABC transporter permease</fullName>
    </submittedName>
</protein>
<evidence type="ECO:0000256" key="4">
    <source>
        <dbReference type="ARBA" id="ARBA00022692"/>
    </source>
</evidence>
<feature type="transmembrane region" description="Helical" evidence="8">
    <location>
        <begin position="40"/>
        <end position="59"/>
    </location>
</feature>
<feature type="transmembrane region" description="Helical" evidence="8">
    <location>
        <begin position="175"/>
        <end position="195"/>
    </location>
</feature>
<feature type="transmembrane region" description="Helical" evidence="8">
    <location>
        <begin position="327"/>
        <end position="346"/>
    </location>
</feature>
<gene>
    <name evidence="10" type="ORF">Z045_02280</name>
</gene>
<evidence type="ECO:0000256" key="1">
    <source>
        <dbReference type="ARBA" id="ARBA00004651"/>
    </source>
</evidence>
<dbReference type="EMBL" id="AZXY01000001">
    <property type="protein sequence ID" value="KSZ60306.1"/>
    <property type="molecule type" value="Genomic_DNA"/>
</dbReference>
<dbReference type="InterPro" id="IPR020846">
    <property type="entry name" value="MFS_dom"/>
</dbReference>
<proteinExistence type="predicted"/>
<dbReference type="PANTHER" id="PTHR43045:SF1">
    <property type="entry name" value="SHIKIMATE TRANSPORTER"/>
    <property type="match status" value="1"/>
</dbReference>
<feature type="transmembrane region" description="Helical" evidence="8">
    <location>
        <begin position="352"/>
        <end position="371"/>
    </location>
</feature>
<dbReference type="Proteomes" id="UP000053060">
    <property type="component" value="Unassembled WGS sequence"/>
</dbReference>
<feature type="region of interest" description="Disordered" evidence="7">
    <location>
        <begin position="1"/>
        <end position="21"/>
    </location>
</feature>
<feature type="domain" description="Major facilitator superfamily (MFS) profile" evidence="9">
    <location>
        <begin position="28"/>
        <end position="443"/>
    </location>
</feature>
<evidence type="ECO:0000313" key="10">
    <source>
        <dbReference type="EMBL" id="KSZ60306.1"/>
    </source>
</evidence>
<reference evidence="11" key="1">
    <citation type="submission" date="2015-01" db="EMBL/GenBank/DDBJ databases">
        <title>Draft genome sequence of Rhodococcus pyridinivorans strain KG-16, a hydrocarbon-degrading bacterium.</title>
        <authorList>
            <person name="Aggarwal R.K."/>
            <person name="Dawar C."/>
        </authorList>
    </citation>
    <scope>NUCLEOTIDE SEQUENCE [LARGE SCALE GENOMIC DNA]</scope>
    <source>
        <strain evidence="11">KG-16</strain>
    </source>
</reference>
<feature type="transmembrane region" description="Helical" evidence="8">
    <location>
        <begin position="297"/>
        <end position="320"/>
    </location>
</feature>
<keyword evidence="5 8" id="KW-1133">Transmembrane helix</keyword>
<dbReference type="Gene3D" id="1.20.1250.20">
    <property type="entry name" value="MFS general substrate transporter like domains"/>
    <property type="match status" value="2"/>
</dbReference>
<feature type="transmembrane region" description="Helical" evidence="8">
    <location>
        <begin position="65"/>
        <end position="89"/>
    </location>
</feature>
<evidence type="ECO:0000259" key="9">
    <source>
        <dbReference type="PROSITE" id="PS50850"/>
    </source>
</evidence>
<dbReference type="CDD" id="cd17369">
    <property type="entry name" value="MFS_ShiA_like"/>
    <property type="match status" value="1"/>
</dbReference>
<evidence type="ECO:0000256" key="6">
    <source>
        <dbReference type="ARBA" id="ARBA00023136"/>
    </source>
</evidence>
<dbReference type="PATRIC" id="fig|1441730.3.peg.478"/>
<dbReference type="InterPro" id="IPR036259">
    <property type="entry name" value="MFS_trans_sf"/>
</dbReference>
<feature type="transmembrane region" description="Helical" evidence="8">
    <location>
        <begin position="125"/>
        <end position="155"/>
    </location>
</feature>
<dbReference type="SUPFAM" id="SSF103473">
    <property type="entry name" value="MFS general substrate transporter"/>
    <property type="match status" value="1"/>
</dbReference>
<keyword evidence="2" id="KW-0813">Transport</keyword>
<dbReference type="PROSITE" id="PS00216">
    <property type="entry name" value="SUGAR_TRANSPORT_1"/>
    <property type="match status" value="1"/>
</dbReference>
<feature type="transmembrane region" description="Helical" evidence="8">
    <location>
        <begin position="418"/>
        <end position="437"/>
    </location>
</feature>
<evidence type="ECO:0000256" key="8">
    <source>
        <dbReference type="SAM" id="Phobius"/>
    </source>
</evidence>
<feature type="transmembrane region" description="Helical" evidence="8">
    <location>
        <begin position="201"/>
        <end position="220"/>
    </location>
</feature>
<evidence type="ECO:0000256" key="3">
    <source>
        <dbReference type="ARBA" id="ARBA00022475"/>
    </source>
</evidence>
<feature type="transmembrane region" description="Helical" evidence="8">
    <location>
        <begin position="274"/>
        <end position="291"/>
    </location>
</feature>
<keyword evidence="4 8" id="KW-0812">Transmembrane</keyword>
<keyword evidence="3" id="KW-1003">Cell membrane</keyword>
<evidence type="ECO:0000313" key="11">
    <source>
        <dbReference type="Proteomes" id="UP000053060"/>
    </source>
</evidence>
<dbReference type="PANTHER" id="PTHR43045">
    <property type="entry name" value="SHIKIMATE TRANSPORTER"/>
    <property type="match status" value="1"/>
</dbReference>
<evidence type="ECO:0000256" key="2">
    <source>
        <dbReference type="ARBA" id="ARBA00022448"/>
    </source>
</evidence>